<evidence type="ECO:0000256" key="2">
    <source>
        <dbReference type="ARBA" id="ARBA00022448"/>
    </source>
</evidence>
<dbReference type="GeneID" id="97609950"/>
<protein>
    <submittedName>
        <fullName evidence="8">ABC transporter permease</fullName>
    </submittedName>
</protein>
<keyword evidence="2 6" id="KW-0813">Transport</keyword>
<keyword evidence="5 6" id="KW-0472">Membrane</keyword>
<comment type="subcellular location">
    <subcellularLocation>
        <location evidence="6">Cell membrane</location>
        <topology evidence="6">Multi-pass membrane protein</topology>
    </subcellularLocation>
    <subcellularLocation>
        <location evidence="1">Membrane</location>
        <topology evidence="1">Multi-pass membrane protein</topology>
    </subcellularLocation>
</comment>
<dbReference type="Pfam" id="PF00528">
    <property type="entry name" value="BPD_transp_1"/>
    <property type="match status" value="1"/>
</dbReference>
<proteinExistence type="inferred from homology"/>
<evidence type="ECO:0000256" key="1">
    <source>
        <dbReference type="ARBA" id="ARBA00004141"/>
    </source>
</evidence>
<dbReference type="GO" id="GO:0055085">
    <property type="term" value="P:transmembrane transport"/>
    <property type="evidence" value="ECO:0007669"/>
    <property type="project" value="InterPro"/>
</dbReference>
<evidence type="ECO:0000256" key="3">
    <source>
        <dbReference type="ARBA" id="ARBA00022692"/>
    </source>
</evidence>
<dbReference type="OrthoDB" id="214012at2157"/>
<dbReference type="PROSITE" id="PS50928">
    <property type="entry name" value="ABC_TM1"/>
    <property type="match status" value="1"/>
</dbReference>
<keyword evidence="9" id="KW-1185">Reference proteome</keyword>
<dbReference type="Proteomes" id="UP000245934">
    <property type="component" value="Unassembled WGS sequence"/>
</dbReference>
<evidence type="ECO:0000313" key="9">
    <source>
        <dbReference type="Proteomes" id="UP000245934"/>
    </source>
</evidence>
<evidence type="ECO:0000256" key="5">
    <source>
        <dbReference type="ARBA" id="ARBA00023136"/>
    </source>
</evidence>
<comment type="caution">
    <text evidence="8">The sequence shown here is derived from an EMBL/GenBank/DDBJ whole genome shotgun (WGS) entry which is preliminary data.</text>
</comment>
<feature type="transmembrane region" description="Helical" evidence="6">
    <location>
        <begin position="136"/>
        <end position="157"/>
    </location>
</feature>
<name>A0A2V2NB38_9EURY</name>
<dbReference type="PANTHER" id="PTHR30177">
    <property type="entry name" value="GLYCINE BETAINE/L-PROLINE TRANSPORT SYSTEM PERMEASE PROTEIN PROW"/>
    <property type="match status" value="1"/>
</dbReference>
<comment type="similarity">
    <text evidence="6">Belongs to the binding-protein-dependent transport system permease family.</text>
</comment>
<dbReference type="PANTHER" id="PTHR30177:SF4">
    <property type="entry name" value="OSMOPROTECTANT IMPORT PERMEASE PROTEIN OSMW"/>
    <property type="match status" value="1"/>
</dbReference>
<dbReference type="RefSeq" id="WP_109939629.1">
    <property type="nucleotide sequence ID" value="NZ_CP176366.1"/>
</dbReference>
<reference evidence="8 9" key="1">
    <citation type="submission" date="2018-05" db="EMBL/GenBank/DDBJ databases">
        <title>Draft genome of Methanospirillum stamsii Pt1.</title>
        <authorList>
            <person name="Dueholm M.S."/>
            <person name="Nielsen P.H."/>
            <person name="Bakmann L.F."/>
            <person name="Otzen D.E."/>
        </authorList>
    </citation>
    <scope>NUCLEOTIDE SEQUENCE [LARGE SCALE GENOMIC DNA]</scope>
    <source>
        <strain evidence="8 9">Pt1</strain>
    </source>
</reference>
<evidence type="ECO:0000256" key="4">
    <source>
        <dbReference type="ARBA" id="ARBA00022989"/>
    </source>
</evidence>
<feature type="transmembrane region" description="Helical" evidence="6">
    <location>
        <begin position="12"/>
        <end position="34"/>
    </location>
</feature>
<keyword evidence="4 6" id="KW-1133">Transmembrane helix</keyword>
<dbReference type="InterPro" id="IPR000515">
    <property type="entry name" value="MetI-like"/>
</dbReference>
<evidence type="ECO:0000313" key="8">
    <source>
        <dbReference type="EMBL" id="PWR75815.1"/>
    </source>
</evidence>
<organism evidence="8 9">
    <name type="scientific">Methanospirillum stamsii</name>
    <dbReference type="NCBI Taxonomy" id="1277351"/>
    <lineage>
        <taxon>Archaea</taxon>
        <taxon>Methanobacteriati</taxon>
        <taxon>Methanobacteriota</taxon>
        <taxon>Stenosarchaea group</taxon>
        <taxon>Methanomicrobia</taxon>
        <taxon>Methanomicrobiales</taxon>
        <taxon>Methanospirillaceae</taxon>
        <taxon>Methanospirillum</taxon>
    </lineage>
</organism>
<dbReference type="InterPro" id="IPR051204">
    <property type="entry name" value="ABC_transp_perm/SBD"/>
</dbReference>
<dbReference type="CDD" id="cd06261">
    <property type="entry name" value="TM_PBP2"/>
    <property type="match status" value="1"/>
</dbReference>
<dbReference type="EMBL" id="QGMZ01000007">
    <property type="protein sequence ID" value="PWR75815.1"/>
    <property type="molecule type" value="Genomic_DNA"/>
</dbReference>
<dbReference type="GO" id="GO:0005886">
    <property type="term" value="C:plasma membrane"/>
    <property type="evidence" value="ECO:0007669"/>
    <property type="project" value="UniProtKB-SubCell"/>
</dbReference>
<keyword evidence="3 6" id="KW-0812">Transmembrane</keyword>
<sequence>MTTLSVAIGQHLLLAYSGFLISAVIGITGGVAAVRISPLKTILLVSSSLLQAIPAFTLVALIVPFLGIGFIPALVVIVAATLLPVIRNTIIGLSSIDPILIEGATGLGMTWNQILIKVRFPLGTRPIFSGLRLSSIVANAVAIMTVFIGSGGLGTIILEGLVRFHTPGILAGVLPAIGIALSTDLVLSYLEKKAYPL</sequence>
<accession>A0A2V2NB38</accession>
<dbReference type="SUPFAM" id="SSF161098">
    <property type="entry name" value="MetI-like"/>
    <property type="match status" value="1"/>
</dbReference>
<dbReference type="InterPro" id="IPR035906">
    <property type="entry name" value="MetI-like_sf"/>
</dbReference>
<feature type="transmembrane region" description="Helical" evidence="6">
    <location>
        <begin position="169"/>
        <end position="190"/>
    </location>
</feature>
<evidence type="ECO:0000256" key="6">
    <source>
        <dbReference type="RuleBase" id="RU363032"/>
    </source>
</evidence>
<gene>
    <name evidence="8" type="ORF">DLD82_02980</name>
</gene>
<dbReference type="Gene3D" id="1.10.3720.10">
    <property type="entry name" value="MetI-like"/>
    <property type="match status" value="1"/>
</dbReference>
<dbReference type="AlphaFoldDB" id="A0A2V2NB38"/>
<dbReference type="GO" id="GO:0031460">
    <property type="term" value="P:glycine betaine transport"/>
    <property type="evidence" value="ECO:0007669"/>
    <property type="project" value="TreeGrafter"/>
</dbReference>
<feature type="domain" description="ABC transmembrane type-1" evidence="7">
    <location>
        <begin position="8"/>
        <end position="187"/>
    </location>
</feature>
<evidence type="ECO:0000259" key="7">
    <source>
        <dbReference type="PROSITE" id="PS50928"/>
    </source>
</evidence>